<name>A0A7Y6NP29_9BURK</name>
<accession>A0A7Y6NP29</accession>
<protein>
    <recommendedName>
        <fullName evidence="3">TubC N-terminal docking domain-containing protein</fullName>
    </recommendedName>
</protein>
<dbReference type="Gene3D" id="1.10.10.1830">
    <property type="entry name" value="Non-ribosomal peptide synthase, adenylation domain"/>
    <property type="match status" value="1"/>
</dbReference>
<evidence type="ECO:0000313" key="2">
    <source>
        <dbReference type="Proteomes" id="UP000529637"/>
    </source>
</evidence>
<keyword evidence="2" id="KW-1185">Reference proteome</keyword>
<organism evidence="1 2">
    <name type="scientific">Piscinibacter koreensis</name>
    <dbReference type="NCBI Taxonomy" id="2742824"/>
    <lineage>
        <taxon>Bacteria</taxon>
        <taxon>Pseudomonadati</taxon>
        <taxon>Pseudomonadota</taxon>
        <taxon>Betaproteobacteria</taxon>
        <taxon>Burkholderiales</taxon>
        <taxon>Sphaerotilaceae</taxon>
        <taxon>Piscinibacter</taxon>
    </lineage>
</organism>
<sequence length="149" mass="16670">MGASDLLQALRGDGFRLSVALDGRLNVAPAKNLTEHHRGEIREQRNELLALLRQEQPLPTPWSADEIQTFSATHARLRGLGMSEDQAEELAERLIQRDCEQDDRRSCAECRHLQRGNCSNWRAAGYPEPANALVRILQRCPGFASRGAV</sequence>
<reference evidence="1 2" key="1">
    <citation type="submission" date="2020-06" db="EMBL/GenBank/DDBJ databases">
        <title>Schlegella sp. ID0723 isolated from air conditioner.</title>
        <authorList>
            <person name="Kim D.Y."/>
            <person name="Kim D.-U."/>
        </authorList>
    </citation>
    <scope>NUCLEOTIDE SEQUENCE [LARGE SCALE GENOMIC DNA]</scope>
    <source>
        <strain evidence="1 2">ID0723</strain>
    </source>
</reference>
<dbReference type="RefSeq" id="WP_176069608.1">
    <property type="nucleotide sequence ID" value="NZ_JABWMJ010000006.1"/>
</dbReference>
<evidence type="ECO:0008006" key="3">
    <source>
        <dbReference type="Google" id="ProtNLM"/>
    </source>
</evidence>
<comment type="caution">
    <text evidence="1">The sequence shown here is derived from an EMBL/GenBank/DDBJ whole genome shotgun (WGS) entry which is preliminary data.</text>
</comment>
<dbReference type="AlphaFoldDB" id="A0A7Y6NP29"/>
<proteinExistence type="predicted"/>
<dbReference type="InterPro" id="IPR044894">
    <property type="entry name" value="TubC_N_sf"/>
</dbReference>
<evidence type="ECO:0000313" key="1">
    <source>
        <dbReference type="EMBL" id="NUZ06745.1"/>
    </source>
</evidence>
<gene>
    <name evidence="1" type="ORF">HQN59_13330</name>
</gene>
<dbReference type="EMBL" id="JABWMJ010000006">
    <property type="protein sequence ID" value="NUZ06745.1"/>
    <property type="molecule type" value="Genomic_DNA"/>
</dbReference>
<dbReference type="Proteomes" id="UP000529637">
    <property type="component" value="Unassembled WGS sequence"/>
</dbReference>